<dbReference type="InterPro" id="IPR011990">
    <property type="entry name" value="TPR-like_helical_dom_sf"/>
</dbReference>
<evidence type="ECO:0008006" key="4">
    <source>
        <dbReference type="Google" id="ProtNLM"/>
    </source>
</evidence>
<dbReference type="EMBL" id="CP129968">
    <property type="protein sequence ID" value="WKK80112.1"/>
    <property type="molecule type" value="Genomic_DNA"/>
</dbReference>
<feature type="transmembrane region" description="Helical" evidence="1">
    <location>
        <begin position="158"/>
        <end position="175"/>
    </location>
</feature>
<reference evidence="3" key="1">
    <citation type="submission" date="2023-08" db="EMBL/GenBank/DDBJ databases">
        <title>Comparative genomics and taxonomic characterization of three novel marine species of genus Marivirga.</title>
        <authorList>
            <person name="Muhammad N."/>
            <person name="Kim S.-G."/>
        </authorList>
    </citation>
    <scope>NUCLEOTIDE SEQUENCE</scope>
    <source>
        <strain evidence="3">BKB1-2</strain>
    </source>
</reference>
<dbReference type="Gene3D" id="2.30.30.40">
    <property type="entry name" value="SH3 Domains"/>
    <property type="match status" value="1"/>
</dbReference>
<gene>
    <name evidence="3" type="ORF">QYS47_23330</name>
</gene>
<dbReference type="RefSeq" id="WP_302124425.1">
    <property type="nucleotide sequence ID" value="NZ_CP129968.2"/>
</dbReference>
<dbReference type="AlphaFoldDB" id="A0AA49GBR6"/>
<keyword evidence="1" id="KW-0812">Transmembrane</keyword>
<dbReference type="SUPFAM" id="SSF48452">
    <property type="entry name" value="TPR-like"/>
    <property type="match status" value="1"/>
</dbReference>
<evidence type="ECO:0000256" key="2">
    <source>
        <dbReference type="SAM" id="SignalP"/>
    </source>
</evidence>
<feature type="chain" id="PRO_5041214585" description="SH3 domain-containing protein" evidence="2">
    <location>
        <begin position="24"/>
        <end position="239"/>
    </location>
</feature>
<evidence type="ECO:0000256" key="1">
    <source>
        <dbReference type="SAM" id="Phobius"/>
    </source>
</evidence>
<feature type="signal peptide" evidence="2">
    <location>
        <begin position="1"/>
        <end position="23"/>
    </location>
</feature>
<accession>A0AA49GBR6</accession>
<evidence type="ECO:0000313" key="3">
    <source>
        <dbReference type="EMBL" id="WKK80112.1"/>
    </source>
</evidence>
<dbReference type="KEGG" id="marp:QYS47_23330"/>
<name>A0AA49GBR6_9BACT</name>
<feature type="transmembrane region" description="Helical" evidence="1">
    <location>
        <begin position="128"/>
        <end position="146"/>
    </location>
</feature>
<proteinExistence type="predicted"/>
<dbReference type="Proteomes" id="UP001232019">
    <property type="component" value="Chromosome"/>
</dbReference>
<sequence>MLKFKILSYSLLLFTFISQYGFAQSPEKELVKADSLYQKKQYISAIKIYNKIYESGNASPSMLLKLARIEEGMGNPGKSFYYLEKYYQLTKDEIALDYLKENTEEENIAGFDYGFAYKLDLLYKEWKIYIQLLASILMFLFIGLMIKNREDSSKKKNYFAASMLPIIILIFLTNYEGRNEAIITNNPSYLLEGPSSGSNLVEQLKSPAKVKLKSEIDVWSKIIYDDKVAYIKSSQIKKL</sequence>
<keyword evidence="1" id="KW-1133">Transmembrane helix</keyword>
<organism evidence="3">
    <name type="scientific">Marivirga arenosa</name>
    <dbReference type="NCBI Taxonomy" id="3059076"/>
    <lineage>
        <taxon>Bacteria</taxon>
        <taxon>Pseudomonadati</taxon>
        <taxon>Bacteroidota</taxon>
        <taxon>Cytophagia</taxon>
        <taxon>Cytophagales</taxon>
        <taxon>Marivirgaceae</taxon>
        <taxon>Marivirga</taxon>
    </lineage>
</organism>
<keyword evidence="2" id="KW-0732">Signal</keyword>
<dbReference type="Gene3D" id="1.25.40.10">
    <property type="entry name" value="Tetratricopeptide repeat domain"/>
    <property type="match status" value="1"/>
</dbReference>
<protein>
    <recommendedName>
        <fullName evidence="4">SH3 domain-containing protein</fullName>
    </recommendedName>
</protein>
<keyword evidence="1" id="KW-0472">Membrane</keyword>